<dbReference type="RefSeq" id="YP_009124658.1">
    <property type="nucleotide sequence ID" value="NC_026589.1"/>
</dbReference>
<organism evidence="5 6">
    <name type="scientific">Mycobacterium phage Sbash</name>
    <dbReference type="NCBI Taxonomy" id="1567475"/>
    <lineage>
        <taxon>Viruses</taxon>
        <taxon>Duplodnaviria</taxon>
        <taxon>Heunggongvirae</taxon>
        <taxon>Uroviricota</taxon>
        <taxon>Caudoviricetes</taxon>
        <taxon>Chenonavirus</taxon>
        <taxon>Chenonavirus sbash</taxon>
    </lineage>
</organism>
<keyword evidence="1" id="KW-1188">Viral release from host cell</keyword>
<dbReference type="EMDB" id="EMD-63435"/>
<evidence type="ECO:0007829" key="7">
    <source>
        <dbReference type="PDB" id="9LW9"/>
    </source>
</evidence>
<evidence type="ECO:0000256" key="1">
    <source>
        <dbReference type="ARBA" id="ARBA00022950"/>
    </source>
</evidence>
<keyword evidence="3" id="KW-0231">Viral genome packaging</keyword>
<evidence type="ECO:0000256" key="2">
    <source>
        <dbReference type="ARBA" id="ARBA00023009"/>
    </source>
</evidence>
<feature type="region of interest" description="Disordered" evidence="4">
    <location>
        <begin position="444"/>
        <end position="466"/>
    </location>
</feature>
<name>A0A0A7RVH8_9CAUD</name>
<keyword evidence="7" id="KW-0002">3D-structure</keyword>
<dbReference type="EMBL" id="KP027201">
    <property type="protein sequence ID" value="AJA43305.1"/>
    <property type="molecule type" value="Genomic_DNA"/>
</dbReference>
<keyword evidence="2" id="KW-1171">Viral genome ejection through host cell envelope</keyword>
<dbReference type="PDB" id="9LW9">
    <property type="method" value="EM"/>
    <property type="resolution" value="3.46 A"/>
    <property type="chains" value="A/B=1-466"/>
</dbReference>
<evidence type="ECO:0000313" key="6">
    <source>
        <dbReference type="Proteomes" id="UP000031075"/>
    </source>
</evidence>
<evidence type="ECO:0000256" key="4">
    <source>
        <dbReference type="SAM" id="MobiDB-lite"/>
    </source>
</evidence>
<gene>
    <name evidence="5" type="primary">4</name>
    <name evidence="5" type="ORF">PBI_SBASH_4</name>
</gene>
<dbReference type="SMR" id="A0A0A7RVH8"/>
<dbReference type="InterPro" id="IPR006944">
    <property type="entry name" value="Phage/GTA_portal"/>
</dbReference>
<keyword evidence="6" id="KW-1185">Reference proteome</keyword>
<proteinExistence type="evidence at protein level"/>
<reference evidence="7" key="2">
    <citation type="journal article" date="2025" name="J. Mol. Biol.">
        <title>Cryo-EM Reveals Structural Diversity in Prolate-headed Mycobacteriophage Mycofy1.</title>
        <authorList>
            <person name="Li X."/>
            <person name="Shao Q."/>
            <person name="Li L."/>
            <person name="Xie L."/>
            <person name="Ruan Z."/>
            <person name="Fang Q."/>
        </authorList>
    </citation>
    <scope>STRUCTURE BY ELECTRON MICROSCOPY (3.46 ANGSTROMS)</scope>
</reference>
<feature type="compositionally biased region" description="Polar residues" evidence="4">
    <location>
        <begin position="449"/>
        <end position="458"/>
    </location>
</feature>
<dbReference type="KEGG" id="vg:23679419"/>
<reference evidence="5 6" key="1">
    <citation type="submission" date="2014-10" db="EMBL/GenBank/DDBJ databases">
        <authorList>
            <person name="Msani S."/>
            <person name="Brouckaert M.-A."/>
            <person name="Jacobs C."/>
            <person name="Mafu P."/>
            <person name="Moti D."/>
            <person name="Naeem M."/>
            <person name="Ntuli T."/>
            <person name="Mngomezulu K."/>
            <person name="Larsen M.H."/>
            <person name="Rubin E.J."/>
            <person name="Russell D.A."/>
            <person name="Guerrero C.A."/>
            <person name="Bowman C.A."/>
            <person name="Jacobs-Sera D."/>
            <person name="Hendrix R.W."/>
            <person name="Hatfull G.F."/>
        </authorList>
    </citation>
    <scope>NUCLEOTIDE SEQUENCE [LARGE SCALE GENOMIC DNA]</scope>
</reference>
<keyword evidence="2" id="KW-1160">Virus entry into host cell</keyword>
<protein>
    <submittedName>
        <fullName evidence="5">Portal protein</fullName>
    </submittedName>
</protein>
<sequence length="466" mass="50562">MRLIDRLLSTRGAAQRMSIDDYAHMLNEFAFNGIGYGFGGGVPRIQQTLAGPSTELAPDTFVGLATQAYQANGPVFACMLVRQLVFSSVRFRWQRLRDGKPSDTFGSRDLQILETPWKGGTTQDMLSRMIQDADLAGNSYWTIVDGEFVRMRPDWVDVVVEERMVRGGRGERGGGQLGWRKVGYLYTEGGRQSGNEPVGFLAEDVVHFAPIPDPLASYRGMSWLTPILREIRADQAMSKHQAKFFDNGATVNLVIKHNPMADPAAVKKWADEVNSKHAGVDNAWKNLNLYPGADAEVVGSNLQEIDFKNVRGGGETRIAAAAGVPPVIVGLSEGLAAATYSNYGQARRRLADGTAHPLWQNLSGCIGHVMPDMGPDVRLWYDADDVPFLREDEKDAADIQKVRAETINTLITAGYEPDSVVAAVNSGDLRLLKHTGLTSVQLLPPGVSASASSDTPTSGGADDNGN</sequence>
<evidence type="ECO:0000256" key="3">
    <source>
        <dbReference type="ARBA" id="ARBA00023219"/>
    </source>
</evidence>
<dbReference type="OrthoDB" id="2440at10239"/>
<keyword evidence="2" id="KW-1162">Viral penetration into host cytoplasm</keyword>
<accession>A0A0A7RVH8</accession>
<dbReference type="Pfam" id="PF04860">
    <property type="entry name" value="Phage_portal"/>
    <property type="match status" value="1"/>
</dbReference>
<dbReference type="GeneID" id="23679419"/>
<evidence type="ECO:0000313" key="5">
    <source>
        <dbReference type="EMBL" id="AJA43305.1"/>
    </source>
</evidence>
<keyword evidence="1" id="KW-0118">Viral capsid assembly</keyword>
<dbReference type="Proteomes" id="UP000031075">
    <property type="component" value="Segment"/>
</dbReference>